<accession>A0A5J6VLC2</accession>
<name>A0A5J6VLC2_9VIRU</name>
<organism evidence="1">
    <name type="scientific">Megaviridae environmental sample</name>
    <dbReference type="NCBI Taxonomy" id="1737588"/>
    <lineage>
        <taxon>Viruses</taxon>
        <taxon>Varidnaviria</taxon>
        <taxon>Bamfordvirae</taxon>
        <taxon>Nucleocytoviricota</taxon>
        <taxon>Megaviricetes</taxon>
        <taxon>Imitervirales</taxon>
        <taxon>Mimiviridae</taxon>
        <taxon>environmental samples</taxon>
    </lineage>
</organism>
<protein>
    <submittedName>
        <fullName evidence="1">Uncharacterized protein</fullName>
    </submittedName>
</protein>
<evidence type="ECO:0000313" key="1">
    <source>
        <dbReference type="EMBL" id="QFG74850.1"/>
    </source>
</evidence>
<dbReference type="EMBL" id="MN448294">
    <property type="protein sequence ID" value="QFG74850.1"/>
    <property type="molecule type" value="Genomic_DNA"/>
</dbReference>
<reference evidence="1" key="1">
    <citation type="journal article" date="2019" name="Philos. Trans. R. Soc. Lond., B, Biol. Sci.">
        <title>Targeted metagenomic recovery of four divergent viruses reveals shared and distinctive characteristics of giant viruses of marine eukaryotes.</title>
        <authorList>
            <person name="Needham D.M."/>
            <person name="Poirier C."/>
            <person name="Hehenberger E."/>
            <person name="Jimenez V."/>
            <person name="Swalwell J.E."/>
            <person name="Santoro A.E."/>
            <person name="Worden A.Z."/>
        </authorList>
    </citation>
    <scope>NUCLEOTIDE SEQUENCE</scope>
    <source>
        <strain evidence="1">OPacV-421</strain>
    </source>
</reference>
<sequence length="396" mass="47839">MESAIDQSIYKHLTENKPEYIYRYCYDLLATNTITEVVYLLYKNPFFTYEQKTKFMKELCETKKHMFALCKFKYIYIQKRLIKTCDIKDSLCCIKLDTLSSTNKFNLIEDRTSYAFYINDLHTIMYKKLTLSDNLFNKPALPNNPYTNNPISLCNLYNFYLFCNYHKKPIPEIFYRFYKSNFCITTFFYDNEYYVRDIAIQSYYNNIKSIEKYYDIILLLRKYKKYIKKIKIHPDYNKQHIVKTFEPILTYDLFVEYSFNHNKKKCYKNKLIKYLKQINTNTPMVGQLTHQEFSIFKVKNTIHFKEDYKDNPDYYKADILSYKYKHIPNVETIIRFIMTQLTQHTLSLSNRNIRYYFTDPSPTITVDDYGEEVNTTSVPSNIPTQSTTFQDIDFIL</sequence>
<proteinExistence type="predicted"/>